<name>U5QDV1_GLOK1</name>
<dbReference type="HOGENOM" id="CLU_127168_0_0_3"/>
<dbReference type="STRING" id="1183438.GKIL_0891"/>
<proteinExistence type="predicted"/>
<dbReference type="Proteomes" id="UP000017396">
    <property type="component" value="Chromosome"/>
</dbReference>
<evidence type="ECO:0000313" key="1">
    <source>
        <dbReference type="EMBL" id="AGY57137.1"/>
    </source>
</evidence>
<dbReference type="KEGG" id="glj:GKIL_0891"/>
<dbReference type="AlphaFoldDB" id="U5QDV1"/>
<accession>U5QDV1</accession>
<protein>
    <submittedName>
        <fullName evidence="1">Uncharacterized protein</fullName>
    </submittedName>
</protein>
<organism evidence="1 2">
    <name type="scientific">Gloeobacter kilaueensis (strain ATCC BAA-2537 / CCAP 1431/1 / ULC 316 / JS1)</name>
    <dbReference type="NCBI Taxonomy" id="1183438"/>
    <lineage>
        <taxon>Bacteria</taxon>
        <taxon>Bacillati</taxon>
        <taxon>Cyanobacteriota</taxon>
        <taxon>Cyanophyceae</taxon>
        <taxon>Gloeobacterales</taxon>
        <taxon>Gloeobacteraceae</taxon>
        <taxon>Gloeobacter</taxon>
    </lineage>
</organism>
<evidence type="ECO:0000313" key="2">
    <source>
        <dbReference type="Proteomes" id="UP000017396"/>
    </source>
</evidence>
<sequence>MQLPNPINQGSTYTWLDSLVDYPANQGWVLTYYFRGGGSALNLPAIASGADFQSSLTSAQTAGLAAGQIYWQAKVQQGSQIVTVGSGAITVILDLAAAPPTYDGQTPAQAQLAAAEAAIQRRLSGQDVEEYTVEGRSLRRMSLMSLIDLRDRLRLEVERESAADSIANGQGDPRVLGVMFGPPIAGAGGGCY</sequence>
<dbReference type="EMBL" id="CP003587">
    <property type="protein sequence ID" value="AGY57137.1"/>
    <property type="molecule type" value="Genomic_DNA"/>
</dbReference>
<dbReference type="eggNOG" id="ENOG5032WJ6">
    <property type="taxonomic scope" value="Bacteria"/>
</dbReference>
<gene>
    <name evidence="1" type="ORF">GKIL_0891</name>
</gene>
<reference evidence="1 2" key="1">
    <citation type="journal article" date="2013" name="PLoS ONE">
        <title>Cultivation and Complete Genome Sequencing of Gloeobacter kilaueensis sp. nov., from a Lava Cave in Kilauea Caldera, Hawai'i.</title>
        <authorList>
            <person name="Saw J.H."/>
            <person name="Schatz M."/>
            <person name="Brown M.V."/>
            <person name="Kunkel D.D."/>
            <person name="Foster J.S."/>
            <person name="Shick H."/>
            <person name="Christensen S."/>
            <person name="Hou S."/>
            <person name="Wan X."/>
            <person name="Donachie S.P."/>
        </authorList>
    </citation>
    <scope>NUCLEOTIDE SEQUENCE [LARGE SCALE GENOMIC DNA]</scope>
    <source>
        <strain evidence="2">JS</strain>
    </source>
</reference>
<keyword evidence="2" id="KW-1185">Reference proteome</keyword>